<feature type="DNA-binding region" description="H-T-H motif" evidence="2">
    <location>
        <begin position="26"/>
        <end position="45"/>
    </location>
</feature>
<name>A0A7X9WBV7_STACP</name>
<evidence type="ECO:0000313" key="5">
    <source>
        <dbReference type="EMBL" id="NMK98542.1"/>
    </source>
</evidence>
<keyword evidence="6" id="KW-1185">Reference proteome</keyword>
<evidence type="ECO:0000259" key="3">
    <source>
        <dbReference type="PROSITE" id="PS50977"/>
    </source>
</evidence>
<evidence type="ECO:0000256" key="1">
    <source>
        <dbReference type="ARBA" id="ARBA00023125"/>
    </source>
</evidence>
<reference evidence="6 7" key="1">
    <citation type="submission" date="2020-04" db="EMBL/GenBank/DDBJ databases">
        <title>The Epidemiology and Molecular Characteristics of Linezolid-Resistant Staphylococcus capitis in Huashan Hospital, Shanghai.</title>
        <authorList>
            <person name="Ding L."/>
            <person name="Li P."/>
            <person name="Yang Y."/>
            <person name="Lin D."/>
            <person name="Xu X."/>
        </authorList>
    </citation>
    <scope>NUCLEOTIDE SEQUENCE [LARGE SCALE GENOMIC DNA]</scope>
    <source>
        <strain evidence="5 7">12-86</strain>
        <strain evidence="4 6">17-84</strain>
    </source>
</reference>
<evidence type="ECO:0000313" key="6">
    <source>
        <dbReference type="Proteomes" id="UP000538955"/>
    </source>
</evidence>
<dbReference type="GO" id="GO:0003677">
    <property type="term" value="F:DNA binding"/>
    <property type="evidence" value="ECO:0007669"/>
    <property type="project" value="UniProtKB-UniRule"/>
</dbReference>
<dbReference type="RefSeq" id="WP_023351244.1">
    <property type="nucleotide sequence ID" value="NZ_CBCPJN010000002.1"/>
</dbReference>
<dbReference type="PROSITE" id="PS50977">
    <property type="entry name" value="HTH_TETR_2"/>
    <property type="match status" value="1"/>
</dbReference>
<proteinExistence type="predicted"/>
<dbReference type="PANTHER" id="PTHR43479">
    <property type="entry name" value="ACREF/ENVCD OPERON REPRESSOR-RELATED"/>
    <property type="match status" value="1"/>
</dbReference>
<organism evidence="5 7">
    <name type="scientific">Staphylococcus capitis</name>
    <dbReference type="NCBI Taxonomy" id="29388"/>
    <lineage>
        <taxon>Bacteria</taxon>
        <taxon>Bacillati</taxon>
        <taxon>Bacillota</taxon>
        <taxon>Bacilli</taxon>
        <taxon>Bacillales</taxon>
        <taxon>Staphylococcaceae</taxon>
        <taxon>Staphylococcus</taxon>
    </lineage>
</organism>
<dbReference type="EMBL" id="JABBMI010000080">
    <property type="protein sequence ID" value="NMK55212.1"/>
    <property type="molecule type" value="Genomic_DNA"/>
</dbReference>
<dbReference type="InterPro" id="IPR009057">
    <property type="entry name" value="Homeodomain-like_sf"/>
</dbReference>
<keyword evidence="1 2" id="KW-0238">DNA-binding</keyword>
<dbReference type="InterPro" id="IPR050624">
    <property type="entry name" value="HTH-type_Tx_Regulator"/>
</dbReference>
<dbReference type="PANTHER" id="PTHR43479:SF7">
    <property type="entry name" value="TETR-FAMILY TRANSCRIPTIONAL REGULATOR"/>
    <property type="match status" value="1"/>
</dbReference>
<dbReference type="Gene3D" id="1.10.357.10">
    <property type="entry name" value="Tetracycline Repressor, domain 2"/>
    <property type="match status" value="1"/>
</dbReference>
<dbReference type="InterPro" id="IPR039532">
    <property type="entry name" value="TetR_C_Firmicutes"/>
</dbReference>
<evidence type="ECO:0000313" key="7">
    <source>
        <dbReference type="Proteomes" id="UP000550736"/>
    </source>
</evidence>
<evidence type="ECO:0000313" key="4">
    <source>
        <dbReference type="EMBL" id="NMK55212.1"/>
    </source>
</evidence>
<gene>
    <name evidence="5" type="ORF">HHM13_10765</name>
    <name evidence="4" type="ORF">HHM24_10835</name>
</gene>
<dbReference type="AlphaFoldDB" id="A0A7X9WBV7"/>
<feature type="domain" description="HTH tetR-type" evidence="3">
    <location>
        <begin position="3"/>
        <end position="63"/>
    </location>
</feature>
<dbReference type="Pfam" id="PF00440">
    <property type="entry name" value="TetR_N"/>
    <property type="match status" value="1"/>
</dbReference>
<dbReference type="EMBL" id="JABBLX010000044">
    <property type="protein sequence ID" value="NMK98542.1"/>
    <property type="molecule type" value="Genomic_DNA"/>
</dbReference>
<sequence length="183" mass="21913">MKQRAKYKIIQSLIELLEEYPFEDITIKMICAYSNVNRSTFYDHFQDKYHLLERIQNYHLNKYKALLNSFYHDFHSIKQDQKKMYKFFLLVASYIKRREAFYKATLITHPNKDIALDYINETRDCYEKVMNRYETSIQNKHMFVVYSVGGQAGIIIDWLRSGCVESPKVIAEVLLANTIKLQR</sequence>
<evidence type="ECO:0000256" key="2">
    <source>
        <dbReference type="PROSITE-ProRule" id="PRU00335"/>
    </source>
</evidence>
<dbReference type="Pfam" id="PF14278">
    <property type="entry name" value="TetR_C_8"/>
    <property type="match status" value="1"/>
</dbReference>
<dbReference type="InterPro" id="IPR001647">
    <property type="entry name" value="HTH_TetR"/>
</dbReference>
<comment type="caution">
    <text evidence="5">The sequence shown here is derived from an EMBL/GenBank/DDBJ whole genome shotgun (WGS) entry which is preliminary data.</text>
</comment>
<dbReference type="Proteomes" id="UP000538955">
    <property type="component" value="Unassembled WGS sequence"/>
</dbReference>
<dbReference type="SUPFAM" id="SSF46689">
    <property type="entry name" value="Homeodomain-like"/>
    <property type="match status" value="1"/>
</dbReference>
<accession>A0A7X9WBV7</accession>
<dbReference type="Proteomes" id="UP000550736">
    <property type="component" value="Unassembled WGS sequence"/>
</dbReference>
<protein>
    <submittedName>
        <fullName evidence="5">TetR family transcriptional regulator</fullName>
    </submittedName>
</protein>